<keyword evidence="1" id="KW-0285">Flavoprotein</keyword>
<gene>
    <name evidence="3" type="ORF">TeGR_g6527</name>
</gene>
<reference evidence="3 4" key="1">
    <citation type="journal article" date="2023" name="Commun. Biol.">
        <title>Genome analysis of Parmales, the sister group of diatoms, reveals the evolutionary specialization of diatoms from phago-mixotrophs to photoautotrophs.</title>
        <authorList>
            <person name="Ban H."/>
            <person name="Sato S."/>
            <person name="Yoshikawa S."/>
            <person name="Yamada K."/>
            <person name="Nakamura Y."/>
            <person name="Ichinomiya M."/>
            <person name="Sato N."/>
            <person name="Blanc-Mathieu R."/>
            <person name="Endo H."/>
            <person name="Kuwata A."/>
            <person name="Ogata H."/>
        </authorList>
    </citation>
    <scope>NUCLEOTIDE SEQUENCE [LARGE SCALE GENOMIC DNA]</scope>
</reference>
<evidence type="ECO:0000313" key="4">
    <source>
        <dbReference type="Proteomes" id="UP001165060"/>
    </source>
</evidence>
<dbReference type="PANTHER" id="PTHR19384">
    <property type="entry name" value="NITRIC OXIDE SYNTHASE-RELATED"/>
    <property type="match status" value="1"/>
</dbReference>
<feature type="domain" description="Flavodoxin-like" evidence="2">
    <location>
        <begin position="1"/>
        <end position="131"/>
    </location>
</feature>
<dbReference type="InterPro" id="IPR001094">
    <property type="entry name" value="Flavdoxin-like"/>
</dbReference>
<proteinExistence type="predicted"/>
<sequence length="208" mass="22422">MSRVLVVYGSETGQSKEAIHDIWDDINSTNYDYLLICTSSYGDGDAPGGYGKFLHKIQAAAKDSPAKLAGLQHSVLGCGSTAYDTYMNVPRLTDRALGKAGSRRCLKRHEADEMADDCGDGAKASWTKEIEAIFAKGDKKLLKQPPVCGWEEPGDTVYEKNMGPDGQEIGGEALTAESKLPALIAVAIAAAYYYFFVLNKAEEPEEGA</sequence>
<organism evidence="3 4">
    <name type="scientific">Tetraparma gracilis</name>
    <dbReference type="NCBI Taxonomy" id="2962635"/>
    <lineage>
        <taxon>Eukaryota</taxon>
        <taxon>Sar</taxon>
        <taxon>Stramenopiles</taxon>
        <taxon>Ochrophyta</taxon>
        <taxon>Bolidophyceae</taxon>
        <taxon>Parmales</taxon>
        <taxon>Triparmaceae</taxon>
        <taxon>Tetraparma</taxon>
    </lineage>
</organism>
<dbReference type="EMBL" id="BRYB01002699">
    <property type="protein sequence ID" value="GMI24211.1"/>
    <property type="molecule type" value="Genomic_DNA"/>
</dbReference>
<name>A0ABQ6MD90_9STRA</name>
<evidence type="ECO:0000256" key="1">
    <source>
        <dbReference type="ARBA" id="ARBA00022630"/>
    </source>
</evidence>
<accession>A0ABQ6MD90</accession>
<dbReference type="Gene3D" id="3.40.50.360">
    <property type="match status" value="1"/>
</dbReference>
<dbReference type="InterPro" id="IPR008254">
    <property type="entry name" value="Flavodoxin/NO_synth"/>
</dbReference>
<dbReference type="Pfam" id="PF00258">
    <property type="entry name" value="Flavodoxin_1"/>
    <property type="match status" value="1"/>
</dbReference>
<keyword evidence="4" id="KW-1185">Reference proteome</keyword>
<evidence type="ECO:0000259" key="2">
    <source>
        <dbReference type="PROSITE" id="PS50902"/>
    </source>
</evidence>
<dbReference type="PRINTS" id="PR00369">
    <property type="entry name" value="FLAVODOXIN"/>
</dbReference>
<dbReference type="Proteomes" id="UP001165060">
    <property type="component" value="Unassembled WGS sequence"/>
</dbReference>
<dbReference type="PANTHER" id="PTHR19384:SF84">
    <property type="entry name" value="METHIONINE SYNTHASE REDUCTASE"/>
    <property type="match status" value="1"/>
</dbReference>
<dbReference type="SUPFAM" id="SSF52218">
    <property type="entry name" value="Flavoproteins"/>
    <property type="match status" value="1"/>
</dbReference>
<evidence type="ECO:0000313" key="3">
    <source>
        <dbReference type="EMBL" id="GMI24211.1"/>
    </source>
</evidence>
<dbReference type="InterPro" id="IPR029039">
    <property type="entry name" value="Flavoprotein-like_sf"/>
</dbReference>
<dbReference type="PROSITE" id="PS50902">
    <property type="entry name" value="FLAVODOXIN_LIKE"/>
    <property type="match status" value="1"/>
</dbReference>
<comment type="caution">
    <text evidence="3">The sequence shown here is derived from an EMBL/GenBank/DDBJ whole genome shotgun (WGS) entry which is preliminary data.</text>
</comment>
<protein>
    <recommendedName>
        <fullName evidence="2">Flavodoxin-like domain-containing protein</fullName>
    </recommendedName>
</protein>